<dbReference type="PROSITE" id="PS50825">
    <property type="entry name" value="HYR"/>
    <property type="match status" value="3"/>
</dbReference>
<dbReference type="InterPro" id="IPR003410">
    <property type="entry name" value="HYR_dom"/>
</dbReference>
<reference evidence="6" key="1">
    <citation type="submission" date="2015-02" db="EMBL/GenBank/DDBJ databases">
        <title>Genome sequencing for Strongylocentrotus purpuratus.</title>
        <authorList>
            <person name="Murali S."/>
            <person name="Liu Y."/>
            <person name="Vee V."/>
            <person name="English A."/>
            <person name="Wang M."/>
            <person name="Skinner E."/>
            <person name="Han Y."/>
            <person name="Muzny D.M."/>
            <person name="Worley K.C."/>
            <person name="Gibbs R.A."/>
        </authorList>
    </citation>
    <scope>NUCLEOTIDE SEQUENCE</scope>
</reference>
<accession>A0A7M7T060</accession>
<dbReference type="SUPFAM" id="SSF49265">
    <property type="entry name" value="Fibronectin type III"/>
    <property type="match status" value="1"/>
</dbReference>
<feature type="signal peptide" evidence="2">
    <location>
        <begin position="1"/>
        <end position="22"/>
    </location>
</feature>
<dbReference type="Proteomes" id="UP000007110">
    <property type="component" value="Unassembled WGS sequence"/>
</dbReference>
<evidence type="ECO:0000259" key="4">
    <source>
        <dbReference type="PROSITE" id="PS50853"/>
    </source>
</evidence>
<dbReference type="OrthoDB" id="6102994at2759"/>
<dbReference type="PANTHER" id="PTHR24273">
    <property type="entry name" value="FI04643P-RELATED"/>
    <property type="match status" value="1"/>
</dbReference>
<evidence type="ECO:0000313" key="5">
    <source>
        <dbReference type="EnsemblMetazoa" id="XP_030844098"/>
    </source>
</evidence>
<evidence type="ECO:0000313" key="6">
    <source>
        <dbReference type="Proteomes" id="UP000007110"/>
    </source>
</evidence>
<dbReference type="InterPro" id="IPR003961">
    <property type="entry name" value="FN3_dom"/>
</dbReference>
<sequence length="464" mass="51744">MRIIEWKIWLILPAISCAYVLGQDMVNVRGCPSSINVGTDKGKNQASVEWPEPEFIDTEEQRVIPLRSHAPGDTFFVGETTVRYTAYYMGTKASCAFNIVVQDREVPHFVTCPTSVVTTTDPGEAFASGVTWKRPSATDNIRLVEFGSNPPIGSRFLMGVTKVMYWAIDPSGNRGECRFNVIVEDRENPTLHQCPSNMVVNANPKETLRSISWTEPVARDNADVARVTSTHRNGSLFPLGTTHVRYTAEDYSGNTGTCSFFVTLRVRVPDAQIFIRNYTTTSIHIAWPETTDQQASSYLIYVWPSEGREPSASDHLYHGINRAESFASRRLGPLMVGMDYDIKVVVTGAKQVMRTKQRTRPAPPHNVSIIPGTITPVAFTLLWKPGNGSFESHEITVRRLSDRSVVFTKSVEKSVNSLHVTGLEPYTSYKISIRTVSGYSTDVTESEEINIMVKTGEKIVYTLI</sequence>
<dbReference type="InterPro" id="IPR036116">
    <property type="entry name" value="FN3_sf"/>
</dbReference>
<dbReference type="Pfam" id="PF02494">
    <property type="entry name" value="HYR"/>
    <property type="match status" value="3"/>
</dbReference>
<feature type="domain" description="HYR" evidence="3">
    <location>
        <begin position="184"/>
        <end position="266"/>
    </location>
</feature>
<keyword evidence="2" id="KW-0732">Signal</keyword>
<dbReference type="PANTHER" id="PTHR24273:SF32">
    <property type="entry name" value="HYALIN"/>
    <property type="match status" value="1"/>
</dbReference>
<name>A0A7M7T060_STRPU</name>
<keyword evidence="6" id="KW-1185">Reference proteome</keyword>
<feature type="domain" description="HYR" evidence="3">
    <location>
        <begin position="104"/>
        <end position="183"/>
    </location>
</feature>
<evidence type="ECO:0000256" key="2">
    <source>
        <dbReference type="SAM" id="SignalP"/>
    </source>
</evidence>
<dbReference type="InterPro" id="IPR013783">
    <property type="entry name" value="Ig-like_fold"/>
</dbReference>
<evidence type="ECO:0000259" key="3">
    <source>
        <dbReference type="PROSITE" id="PS50825"/>
    </source>
</evidence>
<keyword evidence="1" id="KW-0677">Repeat</keyword>
<feature type="domain" description="Fibronectin type-III" evidence="4">
    <location>
        <begin position="363"/>
        <end position="458"/>
    </location>
</feature>
<feature type="domain" description="HYR" evidence="3">
    <location>
        <begin position="21"/>
        <end position="103"/>
    </location>
</feature>
<dbReference type="InParanoid" id="A0A7M7T060"/>
<dbReference type="PROSITE" id="PS50853">
    <property type="entry name" value="FN3"/>
    <property type="match status" value="1"/>
</dbReference>
<evidence type="ECO:0000256" key="1">
    <source>
        <dbReference type="ARBA" id="ARBA00022737"/>
    </source>
</evidence>
<organism evidence="5 6">
    <name type="scientific">Strongylocentrotus purpuratus</name>
    <name type="common">Purple sea urchin</name>
    <dbReference type="NCBI Taxonomy" id="7668"/>
    <lineage>
        <taxon>Eukaryota</taxon>
        <taxon>Metazoa</taxon>
        <taxon>Echinodermata</taxon>
        <taxon>Eleutherozoa</taxon>
        <taxon>Echinozoa</taxon>
        <taxon>Echinoidea</taxon>
        <taxon>Euechinoidea</taxon>
        <taxon>Echinacea</taxon>
        <taxon>Camarodonta</taxon>
        <taxon>Echinidea</taxon>
        <taxon>Strongylocentrotidae</taxon>
        <taxon>Strongylocentrotus</taxon>
    </lineage>
</organism>
<protein>
    <submittedName>
        <fullName evidence="5">Uncharacterized protein</fullName>
    </submittedName>
</protein>
<feature type="chain" id="PRO_5029454731" evidence="2">
    <location>
        <begin position="23"/>
        <end position="464"/>
    </location>
</feature>
<dbReference type="Gene3D" id="2.60.40.10">
    <property type="entry name" value="Immunoglobulins"/>
    <property type="match status" value="1"/>
</dbReference>
<dbReference type="RefSeq" id="XP_030844098.1">
    <property type="nucleotide sequence ID" value="XM_030988238.1"/>
</dbReference>
<dbReference type="AlphaFoldDB" id="A0A7M7T060"/>
<dbReference type="EnsemblMetazoa" id="XM_030988238">
    <property type="protein sequence ID" value="XP_030844098"/>
    <property type="gene ID" value="LOC115925078"/>
</dbReference>
<dbReference type="GeneID" id="115925078"/>
<reference evidence="5" key="2">
    <citation type="submission" date="2021-01" db="UniProtKB">
        <authorList>
            <consortium name="EnsemblMetazoa"/>
        </authorList>
    </citation>
    <scope>IDENTIFICATION</scope>
</reference>
<dbReference type="CDD" id="cd00063">
    <property type="entry name" value="FN3"/>
    <property type="match status" value="1"/>
</dbReference>
<dbReference type="KEGG" id="spu:115925078"/>
<dbReference type="SMART" id="SM00060">
    <property type="entry name" value="FN3"/>
    <property type="match status" value="1"/>
</dbReference>
<proteinExistence type="predicted"/>
<dbReference type="Pfam" id="PF00041">
    <property type="entry name" value="fn3"/>
    <property type="match status" value="1"/>
</dbReference>